<dbReference type="InterPro" id="IPR016169">
    <property type="entry name" value="FAD-bd_PCMH_sub2"/>
</dbReference>
<dbReference type="InterPro" id="IPR010031">
    <property type="entry name" value="FAD_lactone_oxidase-like"/>
</dbReference>
<feature type="domain" description="FAD-binding PCMH-type" evidence="3">
    <location>
        <begin position="15"/>
        <end position="181"/>
    </location>
</feature>
<dbReference type="Gene3D" id="3.30.70.2520">
    <property type="match status" value="1"/>
</dbReference>
<reference evidence="4 5" key="1">
    <citation type="submission" date="2016-10" db="EMBL/GenBank/DDBJ databases">
        <authorList>
            <person name="de Groot N.N."/>
        </authorList>
    </citation>
    <scope>NUCLEOTIDE SEQUENCE [LARGE SCALE GENOMIC DNA]</scope>
    <source>
        <strain evidence="4 5">DSM 21039</strain>
    </source>
</reference>
<keyword evidence="1" id="KW-0274">FAD</keyword>
<dbReference type="AlphaFoldDB" id="A0A1H7HHG6"/>
<dbReference type="STRING" id="573321.SAMN04488505_101309"/>
<dbReference type="Gene3D" id="1.10.45.10">
    <property type="entry name" value="Vanillyl-alcohol Oxidase, Chain A, domain 4"/>
    <property type="match status" value="1"/>
</dbReference>
<dbReference type="Gene3D" id="3.30.465.10">
    <property type="match status" value="1"/>
</dbReference>
<dbReference type="InterPro" id="IPR016166">
    <property type="entry name" value="FAD-bd_PCMH"/>
</dbReference>
<dbReference type="GO" id="GO:0016020">
    <property type="term" value="C:membrane"/>
    <property type="evidence" value="ECO:0007669"/>
    <property type="project" value="InterPro"/>
</dbReference>
<dbReference type="PIRSF" id="PIRSF000136">
    <property type="entry name" value="LGO_GLO"/>
    <property type="match status" value="1"/>
</dbReference>
<organism evidence="4 5">
    <name type="scientific">Chitinophaga rupis</name>
    <dbReference type="NCBI Taxonomy" id="573321"/>
    <lineage>
        <taxon>Bacteria</taxon>
        <taxon>Pseudomonadati</taxon>
        <taxon>Bacteroidota</taxon>
        <taxon>Chitinophagia</taxon>
        <taxon>Chitinophagales</taxon>
        <taxon>Chitinophagaceae</taxon>
        <taxon>Chitinophaga</taxon>
    </lineage>
</organism>
<dbReference type="Gene3D" id="3.30.70.2530">
    <property type="match status" value="1"/>
</dbReference>
<dbReference type="GO" id="GO:0071949">
    <property type="term" value="F:FAD binding"/>
    <property type="evidence" value="ECO:0007669"/>
    <property type="project" value="InterPro"/>
</dbReference>
<keyword evidence="5" id="KW-1185">Reference proteome</keyword>
<dbReference type="InterPro" id="IPR007173">
    <property type="entry name" value="ALO_C"/>
</dbReference>
<dbReference type="InterPro" id="IPR036318">
    <property type="entry name" value="FAD-bd_PCMH-like_sf"/>
</dbReference>
<dbReference type="PANTHER" id="PTHR43762:SF1">
    <property type="entry name" value="D-ARABINONO-1,4-LACTONE OXIDASE"/>
    <property type="match status" value="1"/>
</dbReference>
<dbReference type="SUPFAM" id="SSF56176">
    <property type="entry name" value="FAD-binding/transporter-associated domain-like"/>
    <property type="match status" value="1"/>
</dbReference>
<gene>
    <name evidence="4" type="ORF">SAMN04488505_101309</name>
</gene>
<dbReference type="InterPro" id="IPR016167">
    <property type="entry name" value="FAD-bd_PCMH_sub1"/>
</dbReference>
<evidence type="ECO:0000256" key="2">
    <source>
        <dbReference type="ARBA" id="ARBA00023002"/>
    </source>
</evidence>
<dbReference type="PROSITE" id="PS51387">
    <property type="entry name" value="FAD_PCMH"/>
    <property type="match status" value="1"/>
</dbReference>
<evidence type="ECO:0000259" key="3">
    <source>
        <dbReference type="PROSITE" id="PS51387"/>
    </source>
</evidence>
<evidence type="ECO:0000313" key="4">
    <source>
        <dbReference type="EMBL" id="SEK49823.1"/>
    </source>
</evidence>
<evidence type="ECO:0000256" key="1">
    <source>
        <dbReference type="ARBA" id="ARBA00022827"/>
    </source>
</evidence>
<dbReference type="Pfam" id="PF01565">
    <property type="entry name" value="FAD_binding_4"/>
    <property type="match status" value="1"/>
</dbReference>
<proteinExistence type="predicted"/>
<keyword evidence="1" id="KW-0285">Flavoprotein</keyword>
<dbReference type="RefSeq" id="WP_089906392.1">
    <property type="nucleotide sequence ID" value="NZ_FOBB01000001.1"/>
</dbReference>
<dbReference type="OrthoDB" id="9800184at2"/>
<keyword evidence="2" id="KW-0560">Oxidoreductase</keyword>
<dbReference type="GO" id="GO:0003885">
    <property type="term" value="F:D-arabinono-1,4-lactone oxidase activity"/>
    <property type="evidence" value="ECO:0007669"/>
    <property type="project" value="InterPro"/>
</dbReference>
<dbReference type="GO" id="GO:0080049">
    <property type="term" value="F:L-gulono-1,4-lactone dehydrogenase activity"/>
    <property type="evidence" value="ECO:0007669"/>
    <property type="project" value="TreeGrafter"/>
</dbReference>
<evidence type="ECO:0000313" key="5">
    <source>
        <dbReference type="Proteomes" id="UP000198984"/>
    </source>
</evidence>
<dbReference type="EMBL" id="FOBB01000001">
    <property type="protein sequence ID" value="SEK49823.1"/>
    <property type="molecule type" value="Genomic_DNA"/>
</dbReference>
<dbReference type="PANTHER" id="PTHR43762">
    <property type="entry name" value="L-GULONOLACTONE OXIDASE"/>
    <property type="match status" value="1"/>
</dbReference>
<dbReference type="Pfam" id="PF04030">
    <property type="entry name" value="ALO"/>
    <property type="match status" value="1"/>
</dbReference>
<dbReference type="InterPro" id="IPR016171">
    <property type="entry name" value="Vanillyl_alc_oxidase_C-sub2"/>
</dbReference>
<dbReference type="InterPro" id="IPR006094">
    <property type="entry name" value="Oxid_FAD_bind_N"/>
</dbReference>
<name>A0A1H7HHG6_9BACT</name>
<dbReference type="Proteomes" id="UP000198984">
    <property type="component" value="Unassembled WGS sequence"/>
</dbReference>
<accession>A0A1H7HHG6</accession>
<protein>
    <submittedName>
        <fullName evidence="4">Xylitol oxidase</fullName>
    </submittedName>
</protein>
<sequence length="423" mass="47220">MQDIDTTLRNWAGNYTYSTQNLHCPDSVAAVQQLVKELPHLRVLGTRHCFNSIADSTEHLVSLQQLNQVISLDSENQTVTVGGGINYGQLCPYLQKNGFALHNLASLPHISIAGACATATHGSGSGNGNLATAVTALEMVVASGEVVTLSREKDGAAFRGAVVGLGSAGVVTQLTLDIVPSYSIQQDLYEHLPFTALENRLEIIFSSAYSVSLFTDWKRRTFSQVWLKRRVEAGQQVKMPADFFGATLATKALHPIAELSAVHCTEQMGVPGDWFERLPHFRMNFTPSSGEELQSEYFVSLDDGYDALLAIDQIREHIAPHLLISEIRTIDADGFWMSPCYKQPCLAIHFTWQQDWEAVQQVLPLIEMQLAPFDARPHWGKVFTMAPERIKLLYKKLPEFRQLLQMYDPGGKFRNAFVDRYIF</sequence>
<dbReference type="Gene3D" id="3.30.43.10">
    <property type="entry name" value="Uridine Diphospho-n-acetylenolpyruvylglucosamine Reductase, domain 2"/>
    <property type="match status" value="1"/>
</dbReference>